<dbReference type="SUPFAM" id="SSF53056">
    <property type="entry name" value="beta-carbonic anhydrase, cab"/>
    <property type="match status" value="1"/>
</dbReference>
<proteinExistence type="inferred from homology"/>
<comment type="cofactor">
    <cofactor evidence="1">
        <name>Zn(2+)</name>
        <dbReference type="ChEBI" id="CHEBI:29105"/>
    </cofactor>
</comment>
<dbReference type="InterPro" id="IPR001765">
    <property type="entry name" value="Carbonic_anhydrase"/>
</dbReference>
<sequence length="184" mass="20201">MSSSYPGNIPKWLDDNKTFATEVFPSLPQPWHMDQRRVLAKESGKTTLVLTCLDPRCVPETFFGPEFDGPVFRNAGGRATDDAIRSFTLLRGLAGLKNVAVIHHTDCGAMHATKEEIVDTVAPEGPEAKRAAEEIDYGLFSPDELEKSIRDDVRLLRSAKALAGVNVLGFKLDTFTGEIEPVDV</sequence>
<protein>
    <recommendedName>
        <fullName evidence="5">Carbonic anhydrase</fullName>
        <ecNumber evidence="5">4.2.1.1</ecNumber>
    </recommendedName>
    <alternativeName>
        <fullName evidence="5">Carbonate dehydratase</fullName>
    </alternativeName>
</protein>
<dbReference type="Pfam" id="PF00484">
    <property type="entry name" value="Pro_CA"/>
    <property type="match status" value="1"/>
</dbReference>
<evidence type="ECO:0000256" key="3">
    <source>
        <dbReference type="ARBA" id="ARBA00022723"/>
    </source>
</evidence>
<evidence type="ECO:0000256" key="5">
    <source>
        <dbReference type="RuleBase" id="RU003956"/>
    </source>
</evidence>
<evidence type="ECO:0000256" key="4">
    <source>
        <dbReference type="ARBA" id="ARBA00022833"/>
    </source>
</evidence>
<comment type="catalytic activity">
    <reaction evidence="5">
        <text>hydrogencarbonate + H(+) = CO2 + H2O</text>
        <dbReference type="Rhea" id="RHEA:10748"/>
        <dbReference type="ChEBI" id="CHEBI:15377"/>
        <dbReference type="ChEBI" id="CHEBI:15378"/>
        <dbReference type="ChEBI" id="CHEBI:16526"/>
        <dbReference type="ChEBI" id="CHEBI:17544"/>
        <dbReference type="EC" id="4.2.1.1"/>
    </reaction>
</comment>
<name>A0ABR1PPI8_DIAER</name>
<organism evidence="6 7">
    <name type="scientific">Diaporthe eres</name>
    <name type="common">Phomopsis oblonga</name>
    <dbReference type="NCBI Taxonomy" id="83184"/>
    <lineage>
        <taxon>Eukaryota</taxon>
        <taxon>Fungi</taxon>
        <taxon>Dikarya</taxon>
        <taxon>Ascomycota</taxon>
        <taxon>Pezizomycotina</taxon>
        <taxon>Sordariomycetes</taxon>
        <taxon>Sordariomycetidae</taxon>
        <taxon>Diaporthales</taxon>
        <taxon>Diaporthaceae</taxon>
        <taxon>Diaporthe</taxon>
        <taxon>Diaporthe eres species complex</taxon>
    </lineage>
</organism>
<dbReference type="Gene3D" id="3.40.1050.10">
    <property type="entry name" value="Carbonic anhydrase"/>
    <property type="match status" value="1"/>
</dbReference>
<dbReference type="PANTHER" id="PTHR43175">
    <property type="entry name" value="CARBONIC ANHYDRASE"/>
    <property type="match status" value="1"/>
</dbReference>
<dbReference type="EC" id="4.2.1.1" evidence="5"/>
<comment type="caution">
    <text evidence="6">The sequence shown here is derived from an EMBL/GenBank/DDBJ whole genome shotgun (WGS) entry which is preliminary data.</text>
</comment>
<reference evidence="6 7" key="1">
    <citation type="submission" date="2024-02" db="EMBL/GenBank/DDBJ databases">
        <title>De novo assembly and annotation of 12 fungi associated with fruit tree decline syndrome in Ontario, Canada.</title>
        <authorList>
            <person name="Sulman M."/>
            <person name="Ellouze W."/>
            <person name="Ilyukhin E."/>
        </authorList>
    </citation>
    <scope>NUCLEOTIDE SEQUENCE [LARGE SCALE GENOMIC DNA]</scope>
    <source>
        <strain evidence="6 7">M169</strain>
    </source>
</reference>
<dbReference type="Proteomes" id="UP001430848">
    <property type="component" value="Unassembled WGS sequence"/>
</dbReference>
<gene>
    <name evidence="6" type="ORF">SLS63_001221</name>
</gene>
<evidence type="ECO:0000313" key="6">
    <source>
        <dbReference type="EMBL" id="KAK7741664.1"/>
    </source>
</evidence>
<keyword evidence="5" id="KW-0456">Lyase</keyword>
<keyword evidence="7" id="KW-1185">Reference proteome</keyword>
<keyword evidence="4 5" id="KW-0862">Zinc</keyword>
<dbReference type="EMBL" id="JAKNSF020000002">
    <property type="protein sequence ID" value="KAK7741664.1"/>
    <property type="molecule type" value="Genomic_DNA"/>
</dbReference>
<evidence type="ECO:0000256" key="1">
    <source>
        <dbReference type="ARBA" id="ARBA00001947"/>
    </source>
</evidence>
<accession>A0ABR1PPI8</accession>
<dbReference type="PANTHER" id="PTHR43175:SF3">
    <property type="entry name" value="CARBON DISULFIDE HYDROLASE"/>
    <property type="match status" value="1"/>
</dbReference>
<comment type="similarity">
    <text evidence="2 5">Belongs to the beta-class carbonic anhydrase family.</text>
</comment>
<evidence type="ECO:0000256" key="2">
    <source>
        <dbReference type="ARBA" id="ARBA00006217"/>
    </source>
</evidence>
<comment type="function">
    <text evidence="5">Reversible hydration of carbon dioxide.</text>
</comment>
<dbReference type="SMART" id="SM00947">
    <property type="entry name" value="Pro_CA"/>
    <property type="match status" value="1"/>
</dbReference>
<dbReference type="InterPro" id="IPR036874">
    <property type="entry name" value="Carbonic_anhydrase_sf"/>
</dbReference>
<evidence type="ECO:0000313" key="7">
    <source>
        <dbReference type="Proteomes" id="UP001430848"/>
    </source>
</evidence>
<keyword evidence="3" id="KW-0479">Metal-binding</keyword>